<dbReference type="AlphaFoldDB" id="A0AA36DAH7"/>
<comment type="caution">
    <text evidence="6">The sequence shown here is derived from an EMBL/GenBank/DDBJ whole genome shotgun (WGS) entry which is preliminary data.</text>
</comment>
<dbReference type="InterPro" id="IPR012093">
    <property type="entry name" value="Pirin"/>
</dbReference>
<dbReference type="PIRSF" id="PIRSF006232">
    <property type="entry name" value="Pirin"/>
    <property type="match status" value="1"/>
</dbReference>
<feature type="binding site" evidence="2">
    <location>
        <position position="108"/>
    </location>
    <ligand>
        <name>Fe cation</name>
        <dbReference type="ChEBI" id="CHEBI:24875"/>
    </ligand>
</feature>
<organism evidence="6 7">
    <name type="scientific">Mesorhabditis spiculigera</name>
    <dbReference type="NCBI Taxonomy" id="96644"/>
    <lineage>
        <taxon>Eukaryota</taxon>
        <taxon>Metazoa</taxon>
        <taxon>Ecdysozoa</taxon>
        <taxon>Nematoda</taxon>
        <taxon>Chromadorea</taxon>
        <taxon>Rhabditida</taxon>
        <taxon>Rhabditina</taxon>
        <taxon>Rhabditomorpha</taxon>
        <taxon>Rhabditoidea</taxon>
        <taxon>Rhabditidae</taxon>
        <taxon>Mesorhabditinae</taxon>
        <taxon>Mesorhabditis</taxon>
    </lineage>
</organism>
<accession>A0AA36DAH7</accession>
<evidence type="ECO:0000259" key="5">
    <source>
        <dbReference type="Pfam" id="PF17954"/>
    </source>
</evidence>
<evidence type="ECO:0000313" key="6">
    <source>
        <dbReference type="EMBL" id="CAJ0584168.1"/>
    </source>
</evidence>
<dbReference type="InterPro" id="IPR014710">
    <property type="entry name" value="RmlC-like_jellyroll"/>
</dbReference>
<proteinExistence type="inferred from homology"/>
<evidence type="ECO:0000256" key="1">
    <source>
        <dbReference type="ARBA" id="ARBA00008416"/>
    </source>
</evidence>
<keyword evidence="2" id="KW-0479">Metal-binding</keyword>
<gene>
    <name evidence="6" type="ORF">MSPICULIGERA_LOCUS22230</name>
</gene>
<dbReference type="Pfam" id="PF02678">
    <property type="entry name" value="Pirin"/>
    <property type="match status" value="1"/>
</dbReference>
<dbReference type="SUPFAM" id="SSF51182">
    <property type="entry name" value="RmlC-like cupins"/>
    <property type="match status" value="1"/>
</dbReference>
<dbReference type="PANTHER" id="PTHR43212:SF3">
    <property type="entry name" value="QUERCETIN 2,3-DIOXYGENASE"/>
    <property type="match status" value="1"/>
</dbReference>
<feature type="binding site" evidence="2">
    <location>
        <position position="106"/>
    </location>
    <ligand>
        <name>Fe cation</name>
        <dbReference type="ChEBI" id="CHEBI:24875"/>
    </ligand>
</feature>
<dbReference type="InterPro" id="IPR003829">
    <property type="entry name" value="Pirin_N_dom"/>
</dbReference>
<dbReference type="Pfam" id="PF17954">
    <property type="entry name" value="Pirin_C_2"/>
    <property type="match status" value="1"/>
</dbReference>
<dbReference type="Gene3D" id="2.60.120.10">
    <property type="entry name" value="Jelly Rolls"/>
    <property type="match status" value="2"/>
</dbReference>
<dbReference type="InterPro" id="IPR041602">
    <property type="entry name" value="Quercetinase_C"/>
</dbReference>
<feature type="binding site" evidence="2">
    <location>
        <position position="64"/>
    </location>
    <ligand>
        <name>Fe cation</name>
        <dbReference type="ChEBI" id="CHEBI:24875"/>
    </ligand>
</feature>
<name>A0AA36DAH7_9BILA</name>
<feature type="non-terminal residue" evidence="6">
    <location>
        <position position="236"/>
    </location>
</feature>
<dbReference type="InterPro" id="IPR011051">
    <property type="entry name" value="RmlC_Cupin_sf"/>
</dbReference>
<feature type="domain" description="Quercetin 2,3-dioxygenase C-terminal cupin" evidence="5">
    <location>
        <begin position="147"/>
        <end position="233"/>
    </location>
</feature>
<sequence length="236" mass="27294">MSKPTGFLVRKASERGHANHGWLDTRHTFSFSDYHDPKWMQFSALRVINEDFIAPKRGFGSHPHRDMEILTYVLQGSVEHQDSMGNAYQIPAPEFQLMSAGTGIVHSEKNPDPQVLHLYQIWIRPERTGITPRYEQRRFESVPGKQLILSPDAAENSLKVYQDMRLYRWNLNAGSTERIELKKNRWYWLQIVKGRVTIDETLKLETSDAVGMKEQDLINVSAEADTEILLFDLPPE</sequence>
<evidence type="ECO:0000259" key="4">
    <source>
        <dbReference type="Pfam" id="PF02678"/>
    </source>
</evidence>
<evidence type="ECO:0000256" key="3">
    <source>
        <dbReference type="RuleBase" id="RU003457"/>
    </source>
</evidence>
<comment type="cofactor">
    <cofactor evidence="2">
        <name>Fe cation</name>
        <dbReference type="ChEBI" id="CHEBI:24875"/>
    </cofactor>
    <text evidence="2">Binds 1 Fe cation per subunit.</text>
</comment>
<keyword evidence="7" id="KW-1185">Reference proteome</keyword>
<comment type="similarity">
    <text evidence="1 3">Belongs to the pirin family.</text>
</comment>
<feature type="domain" description="Pirin N-terminal" evidence="4">
    <location>
        <begin position="12"/>
        <end position="123"/>
    </location>
</feature>
<keyword evidence="2" id="KW-0408">Iron</keyword>
<dbReference type="Proteomes" id="UP001177023">
    <property type="component" value="Unassembled WGS sequence"/>
</dbReference>
<feature type="binding site" evidence="2">
    <location>
        <position position="62"/>
    </location>
    <ligand>
        <name>Fe cation</name>
        <dbReference type="ChEBI" id="CHEBI:24875"/>
    </ligand>
</feature>
<protein>
    <recommendedName>
        <fullName evidence="8">Pirin family protein</fullName>
    </recommendedName>
</protein>
<dbReference type="EMBL" id="CATQJA010002687">
    <property type="protein sequence ID" value="CAJ0584168.1"/>
    <property type="molecule type" value="Genomic_DNA"/>
</dbReference>
<dbReference type="GO" id="GO:0046872">
    <property type="term" value="F:metal ion binding"/>
    <property type="evidence" value="ECO:0007669"/>
    <property type="project" value="UniProtKB-KW"/>
</dbReference>
<reference evidence="6" key="1">
    <citation type="submission" date="2023-06" db="EMBL/GenBank/DDBJ databases">
        <authorList>
            <person name="Delattre M."/>
        </authorList>
    </citation>
    <scope>NUCLEOTIDE SEQUENCE</scope>
    <source>
        <strain evidence="6">AF72</strain>
    </source>
</reference>
<dbReference type="PANTHER" id="PTHR43212">
    <property type="entry name" value="QUERCETIN 2,3-DIOXYGENASE"/>
    <property type="match status" value="1"/>
</dbReference>
<evidence type="ECO:0008006" key="8">
    <source>
        <dbReference type="Google" id="ProtNLM"/>
    </source>
</evidence>
<evidence type="ECO:0000256" key="2">
    <source>
        <dbReference type="PIRSR" id="PIRSR006232-1"/>
    </source>
</evidence>
<dbReference type="CDD" id="cd02910">
    <property type="entry name" value="cupin_Yhhw_N"/>
    <property type="match status" value="1"/>
</dbReference>
<evidence type="ECO:0000313" key="7">
    <source>
        <dbReference type="Proteomes" id="UP001177023"/>
    </source>
</evidence>